<dbReference type="AlphaFoldDB" id="A0A0D2WJW9"/>
<proteinExistence type="predicted"/>
<feature type="compositionally biased region" description="Basic and acidic residues" evidence="1">
    <location>
        <begin position="129"/>
        <end position="143"/>
    </location>
</feature>
<accession>A0A0D2WJW9</accession>
<gene>
    <name evidence="2" type="ORF">CAOG_009461</name>
</gene>
<organism evidence="2 3">
    <name type="scientific">Capsaspora owczarzaki (strain ATCC 30864)</name>
    <dbReference type="NCBI Taxonomy" id="595528"/>
    <lineage>
        <taxon>Eukaryota</taxon>
        <taxon>Filasterea</taxon>
        <taxon>Capsaspora</taxon>
    </lineage>
</organism>
<evidence type="ECO:0000256" key="1">
    <source>
        <dbReference type="SAM" id="MobiDB-lite"/>
    </source>
</evidence>
<reference evidence="3" key="1">
    <citation type="submission" date="2011-02" db="EMBL/GenBank/DDBJ databases">
        <title>The Genome Sequence of Capsaspora owczarzaki ATCC 30864.</title>
        <authorList>
            <person name="Russ C."/>
            <person name="Cuomo C."/>
            <person name="Burger G."/>
            <person name="Gray M.W."/>
            <person name="Holland P.W.H."/>
            <person name="King N."/>
            <person name="Lang F.B.F."/>
            <person name="Roger A.J."/>
            <person name="Ruiz-Trillo I."/>
            <person name="Young S.K."/>
            <person name="Zeng Q."/>
            <person name="Gargeya S."/>
            <person name="Alvarado L."/>
            <person name="Berlin A."/>
            <person name="Chapman S.B."/>
            <person name="Chen Z."/>
            <person name="Freedman E."/>
            <person name="Gellesch M."/>
            <person name="Goldberg J."/>
            <person name="Griggs A."/>
            <person name="Gujja S."/>
            <person name="Heilman E."/>
            <person name="Heiman D."/>
            <person name="Howarth C."/>
            <person name="Mehta T."/>
            <person name="Neiman D."/>
            <person name="Pearson M."/>
            <person name="Roberts A."/>
            <person name="Saif S."/>
            <person name="Shea T."/>
            <person name="Shenoy N."/>
            <person name="Sisk P."/>
            <person name="Stolte C."/>
            <person name="Sykes S."/>
            <person name="White J."/>
            <person name="Yandava C."/>
            <person name="Haas B."/>
            <person name="Nusbaum C."/>
            <person name="Birren B."/>
        </authorList>
    </citation>
    <scope>NUCLEOTIDE SEQUENCE</scope>
    <source>
        <strain evidence="3">ATCC 30864</strain>
    </source>
</reference>
<dbReference type="Proteomes" id="UP000008743">
    <property type="component" value="Unassembled WGS sequence"/>
</dbReference>
<evidence type="ECO:0000313" key="3">
    <source>
        <dbReference type="Proteomes" id="UP000008743"/>
    </source>
</evidence>
<name>A0A0D2WJW9_CAPO3</name>
<protein>
    <submittedName>
        <fullName evidence="2">Uncharacterized protein</fullName>
    </submittedName>
</protein>
<evidence type="ECO:0000313" key="2">
    <source>
        <dbReference type="EMBL" id="KJE90440.1"/>
    </source>
</evidence>
<keyword evidence="3" id="KW-1185">Reference proteome</keyword>
<dbReference type="EMBL" id="KE346361">
    <property type="protein sequence ID" value="KJE90440.1"/>
    <property type="molecule type" value="Genomic_DNA"/>
</dbReference>
<feature type="region of interest" description="Disordered" evidence="1">
    <location>
        <begin position="122"/>
        <end position="143"/>
    </location>
</feature>
<sequence length="143" mass="15911">MRIRRPQSIGSLAQRTDKIAKTHGTALEHGVQRRRAVCDHAAATLTRALEWSTMEALPCRRRRGVALGCGRAENGGKSRKSHERTANVDAVTSLTRSLSSRLSRLACVCVLRWLVCRSESSKPLKRTRKTGEKMNGKEENETS</sequence>
<dbReference type="InParanoid" id="A0A0D2WJW9"/>